<organism evidence="4 5">
    <name type="scientific">Arachis hypogaea</name>
    <name type="common">Peanut</name>
    <dbReference type="NCBI Taxonomy" id="3818"/>
    <lineage>
        <taxon>Eukaryota</taxon>
        <taxon>Viridiplantae</taxon>
        <taxon>Streptophyta</taxon>
        <taxon>Embryophyta</taxon>
        <taxon>Tracheophyta</taxon>
        <taxon>Spermatophyta</taxon>
        <taxon>Magnoliopsida</taxon>
        <taxon>eudicotyledons</taxon>
        <taxon>Gunneridae</taxon>
        <taxon>Pentapetalae</taxon>
        <taxon>rosids</taxon>
        <taxon>fabids</taxon>
        <taxon>Fabales</taxon>
        <taxon>Fabaceae</taxon>
        <taxon>Papilionoideae</taxon>
        <taxon>50 kb inversion clade</taxon>
        <taxon>dalbergioids sensu lato</taxon>
        <taxon>Dalbergieae</taxon>
        <taxon>Pterocarpus clade</taxon>
        <taxon>Arachis</taxon>
    </lineage>
</organism>
<accession>A0A445C974</accession>
<name>A0A445C974_ARAHY</name>
<feature type="region of interest" description="Disordered" evidence="2">
    <location>
        <begin position="14"/>
        <end position="63"/>
    </location>
</feature>
<feature type="compositionally biased region" description="Polar residues" evidence="2">
    <location>
        <begin position="166"/>
        <end position="176"/>
    </location>
</feature>
<evidence type="ECO:0000256" key="2">
    <source>
        <dbReference type="SAM" id="MobiDB-lite"/>
    </source>
</evidence>
<feature type="domain" description="CCHC-type" evidence="3">
    <location>
        <begin position="68"/>
        <end position="84"/>
    </location>
</feature>
<dbReference type="Proteomes" id="UP000289738">
    <property type="component" value="Chromosome A07"/>
</dbReference>
<dbReference type="AlphaFoldDB" id="A0A445C974"/>
<feature type="compositionally biased region" description="Pro residues" evidence="2">
    <location>
        <begin position="26"/>
        <end position="35"/>
    </location>
</feature>
<dbReference type="Gene3D" id="4.10.60.10">
    <property type="entry name" value="Zinc finger, CCHC-type"/>
    <property type="match status" value="1"/>
</dbReference>
<comment type="caution">
    <text evidence="4">The sequence shown here is derived from an EMBL/GenBank/DDBJ whole genome shotgun (WGS) entry which is preliminary data.</text>
</comment>
<dbReference type="GO" id="GO:0003676">
    <property type="term" value="F:nucleic acid binding"/>
    <property type="evidence" value="ECO:0007669"/>
    <property type="project" value="InterPro"/>
</dbReference>
<dbReference type="GO" id="GO:0008270">
    <property type="term" value="F:zinc ion binding"/>
    <property type="evidence" value="ECO:0007669"/>
    <property type="project" value="UniProtKB-KW"/>
</dbReference>
<dbReference type="EMBL" id="SDMP01000007">
    <property type="protein sequence ID" value="RYR47494.1"/>
    <property type="molecule type" value="Genomic_DNA"/>
</dbReference>
<keyword evidence="1" id="KW-0479">Metal-binding</keyword>
<reference evidence="4 5" key="1">
    <citation type="submission" date="2019-01" db="EMBL/GenBank/DDBJ databases">
        <title>Sequencing of cultivated peanut Arachis hypogaea provides insights into genome evolution and oil improvement.</title>
        <authorList>
            <person name="Chen X."/>
        </authorList>
    </citation>
    <scope>NUCLEOTIDE SEQUENCE [LARGE SCALE GENOMIC DNA]</scope>
    <source>
        <strain evidence="5">cv. Fuhuasheng</strain>
        <tissue evidence="4">Leaves</tissue>
    </source>
</reference>
<protein>
    <recommendedName>
        <fullName evidence="3">CCHC-type domain-containing protein</fullName>
    </recommendedName>
</protein>
<evidence type="ECO:0000256" key="1">
    <source>
        <dbReference type="PROSITE-ProRule" id="PRU00047"/>
    </source>
</evidence>
<dbReference type="InterPro" id="IPR036875">
    <property type="entry name" value="Znf_CCHC_sf"/>
</dbReference>
<gene>
    <name evidence="4" type="ORF">Ahy_A07g033421</name>
</gene>
<sequence length="215" mass="23800">MESYKRTYAFNVNPVKGQDLWEKTPSPAPVPPSIKPKPGRPTTKRRKDKNEGPSGTRSKMKRKYNPIRCMFCGEGGHNRRNCPKKKQIDVEEQARHMQLQLAVVTTVVPPSDADPAILITQSPAAHQTEPYPSTQHTQNSEKVAFETVPRPSKLKVVKGRAREKSSPQAVATSTASFSAETIRGTSSATAKRLADFMTLVPTPGFKPPRKKDKPT</sequence>
<proteinExistence type="predicted"/>
<keyword evidence="1" id="KW-0863">Zinc-finger</keyword>
<feature type="region of interest" description="Disordered" evidence="2">
    <location>
        <begin position="150"/>
        <end position="176"/>
    </location>
</feature>
<dbReference type="PROSITE" id="PS50158">
    <property type="entry name" value="ZF_CCHC"/>
    <property type="match status" value="1"/>
</dbReference>
<keyword evidence="1" id="KW-0862">Zinc</keyword>
<evidence type="ECO:0000313" key="4">
    <source>
        <dbReference type="EMBL" id="RYR47494.1"/>
    </source>
</evidence>
<evidence type="ECO:0000313" key="5">
    <source>
        <dbReference type="Proteomes" id="UP000289738"/>
    </source>
</evidence>
<keyword evidence="5" id="KW-1185">Reference proteome</keyword>
<dbReference type="InterPro" id="IPR001878">
    <property type="entry name" value="Znf_CCHC"/>
</dbReference>
<evidence type="ECO:0000259" key="3">
    <source>
        <dbReference type="PROSITE" id="PS50158"/>
    </source>
</evidence>
<dbReference type="SUPFAM" id="SSF57756">
    <property type="entry name" value="Retrovirus zinc finger-like domains"/>
    <property type="match status" value="1"/>
</dbReference>